<dbReference type="GO" id="GO:0005634">
    <property type="term" value="C:nucleus"/>
    <property type="evidence" value="ECO:0007669"/>
    <property type="project" value="TreeGrafter"/>
</dbReference>
<feature type="compositionally biased region" description="Low complexity" evidence="5">
    <location>
        <begin position="309"/>
        <end position="353"/>
    </location>
</feature>
<feature type="compositionally biased region" description="Basic and acidic residues" evidence="5">
    <location>
        <begin position="271"/>
        <end position="282"/>
    </location>
</feature>
<accession>A0A5C3MMA6</accession>
<dbReference type="EMBL" id="ML213530">
    <property type="protein sequence ID" value="TFK46404.1"/>
    <property type="molecule type" value="Genomic_DNA"/>
</dbReference>
<comment type="similarity">
    <text evidence="1 4">Belongs to the inositol phosphokinase (IPK) family.</text>
</comment>
<dbReference type="PANTHER" id="PTHR12400">
    <property type="entry name" value="INOSITOL POLYPHOSPHATE KINASE"/>
    <property type="match status" value="1"/>
</dbReference>
<keyword evidence="3 4" id="KW-0418">Kinase</keyword>
<protein>
    <recommendedName>
        <fullName evidence="4">Kinase</fullName>
        <ecNumber evidence="4">2.7.-.-</ecNumber>
    </recommendedName>
</protein>
<evidence type="ECO:0000256" key="5">
    <source>
        <dbReference type="SAM" id="MobiDB-lite"/>
    </source>
</evidence>
<proteinExistence type="inferred from homology"/>
<sequence>MSLDPLDNLSEIAESSRAHTPLSNQVGGHPGVLTVADDSLIIKPTLPGELHFYQDVLPTTEFDKLRDWIPKFVGTLTRSGETNEAGDLVVKPEAPSDEKEWIVLENVSGNFTKPSIVDLKLGTILYDDSASPDKKERMIKSAAATTSLTTGVRVTGFQVFDSATFGMIKTEKAYGKSIKPEDLPDAFRRIFPVMSSPCATEPSPDATPDPGLPAPTLLRILLSLRTDVTQIRAAVESVEMRMVGGSLLIVYEGHPRIAETIWEVTGGEPGEGEREREERIAVEEGEELDEGLSEEEESEGSEEGDGDTSVDTSMTTTTHGSVSVSGSQSQSSEASQSSSNLSSSLSSLSSGAPSAPYVARLIDFAHTKLTPGMGPDEGVLIGLDTVLKLLEGRIEEVKKLIPDNSESA</sequence>
<dbReference type="GO" id="GO:0000824">
    <property type="term" value="F:inositol-1,4,5,6-tetrakisphosphate 3-kinase activity"/>
    <property type="evidence" value="ECO:0007669"/>
    <property type="project" value="TreeGrafter"/>
</dbReference>
<dbReference type="InterPro" id="IPR038286">
    <property type="entry name" value="IPK_sf"/>
</dbReference>
<keyword evidence="2 4" id="KW-0808">Transferase</keyword>
<gene>
    <name evidence="6" type="ORF">OE88DRAFT_1667769</name>
</gene>
<dbReference type="PANTHER" id="PTHR12400:SF108">
    <property type="entry name" value="KINASE"/>
    <property type="match status" value="1"/>
</dbReference>
<reference evidence="6 7" key="1">
    <citation type="journal article" date="2019" name="Nat. Ecol. Evol.">
        <title>Megaphylogeny resolves global patterns of mushroom evolution.</title>
        <authorList>
            <person name="Varga T."/>
            <person name="Krizsan K."/>
            <person name="Foldi C."/>
            <person name="Dima B."/>
            <person name="Sanchez-Garcia M."/>
            <person name="Sanchez-Ramirez S."/>
            <person name="Szollosi G.J."/>
            <person name="Szarkandi J.G."/>
            <person name="Papp V."/>
            <person name="Albert L."/>
            <person name="Andreopoulos W."/>
            <person name="Angelini C."/>
            <person name="Antonin V."/>
            <person name="Barry K.W."/>
            <person name="Bougher N.L."/>
            <person name="Buchanan P."/>
            <person name="Buyck B."/>
            <person name="Bense V."/>
            <person name="Catcheside P."/>
            <person name="Chovatia M."/>
            <person name="Cooper J."/>
            <person name="Damon W."/>
            <person name="Desjardin D."/>
            <person name="Finy P."/>
            <person name="Geml J."/>
            <person name="Haridas S."/>
            <person name="Hughes K."/>
            <person name="Justo A."/>
            <person name="Karasinski D."/>
            <person name="Kautmanova I."/>
            <person name="Kiss B."/>
            <person name="Kocsube S."/>
            <person name="Kotiranta H."/>
            <person name="LaButti K.M."/>
            <person name="Lechner B.E."/>
            <person name="Liimatainen K."/>
            <person name="Lipzen A."/>
            <person name="Lukacs Z."/>
            <person name="Mihaltcheva S."/>
            <person name="Morgado L.N."/>
            <person name="Niskanen T."/>
            <person name="Noordeloos M.E."/>
            <person name="Ohm R.A."/>
            <person name="Ortiz-Santana B."/>
            <person name="Ovrebo C."/>
            <person name="Racz N."/>
            <person name="Riley R."/>
            <person name="Savchenko A."/>
            <person name="Shiryaev A."/>
            <person name="Soop K."/>
            <person name="Spirin V."/>
            <person name="Szebenyi C."/>
            <person name="Tomsovsky M."/>
            <person name="Tulloss R.E."/>
            <person name="Uehling J."/>
            <person name="Grigoriev I.V."/>
            <person name="Vagvolgyi C."/>
            <person name="Papp T."/>
            <person name="Martin F.M."/>
            <person name="Miettinen O."/>
            <person name="Hibbett D.S."/>
            <person name="Nagy L.G."/>
        </authorList>
    </citation>
    <scope>NUCLEOTIDE SEQUENCE [LARGE SCALE GENOMIC DNA]</scope>
    <source>
        <strain evidence="6 7">OMC1185</strain>
    </source>
</reference>
<keyword evidence="7" id="KW-1185">Reference proteome</keyword>
<dbReference type="Pfam" id="PF03770">
    <property type="entry name" value="IPK"/>
    <property type="match status" value="1"/>
</dbReference>
<evidence type="ECO:0000256" key="4">
    <source>
        <dbReference type="RuleBase" id="RU363090"/>
    </source>
</evidence>
<dbReference type="OrthoDB" id="338650at2759"/>
<feature type="region of interest" description="Disordered" evidence="5">
    <location>
        <begin position="262"/>
        <end position="353"/>
    </location>
</feature>
<dbReference type="Proteomes" id="UP000305948">
    <property type="component" value="Unassembled WGS sequence"/>
</dbReference>
<dbReference type="GO" id="GO:0032958">
    <property type="term" value="P:inositol phosphate biosynthetic process"/>
    <property type="evidence" value="ECO:0007669"/>
    <property type="project" value="InterPro"/>
</dbReference>
<evidence type="ECO:0000256" key="1">
    <source>
        <dbReference type="ARBA" id="ARBA00007374"/>
    </source>
</evidence>
<dbReference type="Gene3D" id="3.30.470.160">
    <property type="entry name" value="Inositol polyphosphate kinase"/>
    <property type="match status" value="1"/>
</dbReference>
<dbReference type="SUPFAM" id="SSF56104">
    <property type="entry name" value="SAICAR synthase-like"/>
    <property type="match status" value="1"/>
</dbReference>
<evidence type="ECO:0000313" key="6">
    <source>
        <dbReference type="EMBL" id="TFK46404.1"/>
    </source>
</evidence>
<evidence type="ECO:0000256" key="2">
    <source>
        <dbReference type="ARBA" id="ARBA00022679"/>
    </source>
</evidence>
<dbReference type="InterPro" id="IPR005522">
    <property type="entry name" value="IPK"/>
</dbReference>
<dbReference type="STRING" id="5364.A0A5C3MMA6"/>
<dbReference type="EC" id="2.7.-.-" evidence="4"/>
<dbReference type="AlphaFoldDB" id="A0A5C3MMA6"/>
<feature type="compositionally biased region" description="Acidic residues" evidence="5">
    <location>
        <begin position="283"/>
        <end position="308"/>
    </location>
</feature>
<name>A0A5C3MMA6_9AGAM</name>
<evidence type="ECO:0000313" key="7">
    <source>
        <dbReference type="Proteomes" id="UP000305948"/>
    </source>
</evidence>
<evidence type="ECO:0000256" key="3">
    <source>
        <dbReference type="ARBA" id="ARBA00022777"/>
    </source>
</evidence>
<organism evidence="6 7">
    <name type="scientific">Heliocybe sulcata</name>
    <dbReference type="NCBI Taxonomy" id="5364"/>
    <lineage>
        <taxon>Eukaryota</taxon>
        <taxon>Fungi</taxon>
        <taxon>Dikarya</taxon>
        <taxon>Basidiomycota</taxon>
        <taxon>Agaricomycotina</taxon>
        <taxon>Agaricomycetes</taxon>
        <taxon>Gloeophyllales</taxon>
        <taxon>Gloeophyllaceae</taxon>
        <taxon>Heliocybe</taxon>
    </lineage>
</organism>
<dbReference type="GO" id="GO:0008440">
    <property type="term" value="F:inositol-1,4,5-trisphosphate 3-kinase activity"/>
    <property type="evidence" value="ECO:0007669"/>
    <property type="project" value="TreeGrafter"/>
</dbReference>
<dbReference type="GO" id="GO:0005737">
    <property type="term" value="C:cytoplasm"/>
    <property type="evidence" value="ECO:0007669"/>
    <property type="project" value="TreeGrafter"/>
</dbReference>
<dbReference type="GO" id="GO:0046854">
    <property type="term" value="P:phosphatidylinositol phosphate biosynthetic process"/>
    <property type="evidence" value="ECO:0007669"/>
    <property type="project" value="TreeGrafter"/>
</dbReference>